<feature type="transmembrane region" description="Helical" evidence="8">
    <location>
        <begin position="299"/>
        <end position="319"/>
    </location>
</feature>
<evidence type="ECO:0000256" key="2">
    <source>
        <dbReference type="ARBA" id="ARBA00022448"/>
    </source>
</evidence>
<protein>
    <submittedName>
        <fullName evidence="10">PPP family 3-phenylpropionic acid transporter</fullName>
    </submittedName>
</protein>
<dbReference type="EMBL" id="QPJW01000001">
    <property type="protein sequence ID" value="RCX22559.1"/>
    <property type="molecule type" value="Genomic_DNA"/>
</dbReference>
<feature type="transmembrane region" description="Helical" evidence="8">
    <location>
        <begin position="367"/>
        <end position="388"/>
    </location>
</feature>
<feature type="transmembrane region" description="Helical" evidence="8">
    <location>
        <begin position="144"/>
        <end position="166"/>
    </location>
</feature>
<feature type="transmembrane region" description="Helical" evidence="8">
    <location>
        <begin position="211"/>
        <end position="228"/>
    </location>
</feature>
<feature type="transmembrane region" description="Helical" evidence="8">
    <location>
        <begin position="331"/>
        <end position="355"/>
    </location>
</feature>
<gene>
    <name evidence="10" type="ORF">DFP94_101139</name>
</gene>
<keyword evidence="3" id="KW-1003">Cell membrane</keyword>
<dbReference type="Proteomes" id="UP000253090">
    <property type="component" value="Unassembled WGS sequence"/>
</dbReference>
<keyword evidence="5 8" id="KW-0812">Transmembrane</keyword>
<evidence type="ECO:0000313" key="11">
    <source>
        <dbReference type="Proteomes" id="UP000253090"/>
    </source>
</evidence>
<evidence type="ECO:0000256" key="7">
    <source>
        <dbReference type="ARBA" id="ARBA00023136"/>
    </source>
</evidence>
<evidence type="ECO:0000256" key="3">
    <source>
        <dbReference type="ARBA" id="ARBA00022475"/>
    </source>
</evidence>
<dbReference type="Pfam" id="PF12832">
    <property type="entry name" value="MFS_1_like"/>
    <property type="match status" value="1"/>
</dbReference>
<evidence type="ECO:0000256" key="1">
    <source>
        <dbReference type="ARBA" id="ARBA00004429"/>
    </source>
</evidence>
<dbReference type="PANTHER" id="PTHR23522:SF10">
    <property type="entry name" value="3-PHENYLPROPIONIC ACID TRANSPORTER-RELATED"/>
    <property type="match status" value="1"/>
</dbReference>
<dbReference type="AlphaFoldDB" id="A0A369BLU1"/>
<evidence type="ECO:0000256" key="4">
    <source>
        <dbReference type="ARBA" id="ARBA00022519"/>
    </source>
</evidence>
<feature type="transmembrane region" description="Helical" evidence="8">
    <location>
        <begin position="275"/>
        <end position="293"/>
    </location>
</feature>
<evidence type="ECO:0000256" key="8">
    <source>
        <dbReference type="SAM" id="Phobius"/>
    </source>
</evidence>
<evidence type="ECO:0000256" key="6">
    <source>
        <dbReference type="ARBA" id="ARBA00022989"/>
    </source>
</evidence>
<dbReference type="Gene3D" id="1.20.1250.20">
    <property type="entry name" value="MFS general substrate transporter like domains"/>
    <property type="match status" value="2"/>
</dbReference>
<dbReference type="RefSeq" id="WP_245954404.1">
    <property type="nucleotide sequence ID" value="NZ_QPJW01000001.1"/>
</dbReference>
<comment type="subcellular location">
    <subcellularLocation>
        <location evidence="1">Cell inner membrane</location>
        <topology evidence="1">Multi-pass membrane protein</topology>
    </subcellularLocation>
</comment>
<dbReference type="InterPro" id="IPR024989">
    <property type="entry name" value="MFS_assoc_dom"/>
</dbReference>
<reference evidence="10 11" key="1">
    <citation type="submission" date="2018-07" db="EMBL/GenBank/DDBJ databases">
        <title>Genomic Encyclopedia of Type Strains, Phase III (KMG-III): the genomes of soil and plant-associated and newly described type strains.</title>
        <authorList>
            <person name="Whitman W."/>
        </authorList>
    </citation>
    <scope>NUCLEOTIDE SEQUENCE [LARGE SCALE GENOMIC DNA]</scope>
    <source>
        <strain evidence="10 11">CECT 8333</strain>
    </source>
</reference>
<feature type="transmembrane region" description="Helical" evidence="8">
    <location>
        <begin position="248"/>
        <end position="268"/>
    </location>
</feature>
<accession>A0A369BLU1</accession>
<feature type="domain" description="Major facilitator superfamily associated" evidence="9">
    <location>
        <begin position="16"/>
        <end position="370"/>
    </location>
</feature>
<dbReference type="SUPFAM" id="SSF103473">
    <property type="entry name" value="MFS general substrate transporter"/>
    <property type="match status" value="1"/>
</dbReference>
<comment type="caution">
    <text evidence="10">The sequence shown here is derived from an EMBL/GenBank/DDBJ whole genome shotgun (WGS) entry which is preliminary data.</text>
</comment>
<sequence length="393" mass="43742">MSNNKKDKSRQDRQMWILRGLNFWQYAILAVLAPFLPLYFADLGYSSSQVGFLMMIGPFAASLIQPFWGYLSDRLRAVKIMIFLLWSLAIASSIGLFNSGTSYALTLCFVLALYFFFQPSMPLLDSISVQSAERRGVAYGSLRLFGSMGYTVVSLSGGVLLAALGGIAKLPYLLWAAWIVPLLLLFFLRDEPAEGEGMSLKSIKELFTNKSFLWFLFMVFIISVPHRMNDVMLGLYMKELGASDSMAGWAWALAAAVEIPVFALIGKYINRIHEYVLIGIVGLVYALRWLMYYLTDDPWVLLALQAGAAVTFAIFWIVSMHYVARILPPQLCATGFSLLSMVYLGLSGMTGGVIGGRLADLFGGESMYLFAVFTSFAGGILFLATEFYSRRRV</sequence>
<keyword evidence="11" id="KW-1185">Reference proteome</keyword>
<dbReference type="InterPro" id="IPR036259">
    <property type="entry name" value="MFS_trans_sf"/>
</dbReference>
<keyword evidence="6 8" id="KW-1133">Transmembrane helix</keyword>
<evidence type="ECO:0000313" key="10">
    <source>
        <dbReference type="EMBL" id="RCX22559.1"/>
    </source>
</evidence>
<dbReference type="PANTHER" id="PTHR23522">
    <property type="entry name" value="BLL5896 PROTEIN"/>
    <property type="match status" value="1"/>
</dbReference>
<keyword evidence="7 8" id="KW-0472">Membrane</keyword>
<proteinExistence type="predicted"/>
<feature type="transmembrane region" description="Helical" evidence="8">
    <location>
        <begin position="78"/>
        <end position="97"/>
    </location>
</feature>
<keyword evidence="4" id="KW-0997">Cell inner membrane</keyword>
<feature type="transmembrane region" description="Helical" evidence="8">
    <location>
        <begin position="103"/>
        <end position="124"/>
    </location>
</feature>
<dbReference type="GO" id="GO:0005886">
    <property type="term" value="C:plasma membrane"/>
    <property type="evidence" value="ECO:0007669"/>
    <property type="project" value="UniProtKB-SubCell"/>
</dbReference>
<feature type="transmembrane region" description="Helical" evidence="8">
    <location>
        <begin position="172"/>
        <end position="190"/>
    </location>
</feature>
<evidence type="ECO:0000259" key="9">
    <source>
        <dbReference type="Pfam" id="PF12832"/>
    </source>
</evidence>
<keyword evidence="2" id="KW-0813">Transport</keyword>
<dbReference type="GO" id="GO:0015528">
    <property type="term" value="F:lactose:proton symporter activity"/>
    <property type="evidence" value="ECO:0007669"/>
    <property type="project" value="TreeGrafter"/>
</dbReference>
<feature type="transmembrane region" description="Helical" evidence="8">
    <location>
        <begin position="21"/>
        <end position="40"/>
    </location>
</feature>
<name>A0A369BLU1_9BACL</name>
<feature type="transmembrane region" description="Helical" evidence="8">
    <location>
        <begin position="52"/>
        <end position="71"/>
    </location>
</feature>
<dbReference type="GO" id="GO:0030395">
    <property type="term" value="F:lactose binding"/>
    <property type="evidence" value="ECO:0007669"/>
    <property type="project" value="TreeGrafter"/>
</dbReference>
<organism evidence="10 11">
    <name type="scientific">Fontibacillus phaseoli</name>
    <dbReference type="NCBI Taxonomy" id="1416533"/>
    <lineage>
        <taxon>Bacteria</taxon>
        <taxon>Bacillati</taxon>
        <taxon>Bacillota</taxon>
        <taxon>Bacilli</taxon>
        <taxon>Bacillales</taxon>
        <taxon>Paenibacillaceae</taxon>
        <taxon>Fontibacillus</taxon>
    </lineage>
</organism>
<evidence type="ECO:0000256" key="5">
    <source>
        <dbReference type="ARBA" id="ARBA00022692"/>
    </source>
</evidence>